<feature type="transmembrane region" description="Helical" evidence="1">
    <location>
        <begin position="284"/>
        <end position="305"/>
    </location>
</feature>
<gene>
    <name evidence="2" type="ORF">O7R10_00195</name>
</gene>
<keyword evidence="3" id="KW-1185">Reference proteome</keyword>
<protein>
    <submittedName>
        <fullName evidence="2">Uncharacterized protein</fullName>
    </submittedName>
</protein>
<organism evidence="2 3">
    <name type="scientific">Candidatus Phytoplasma sacchari</name>
    <dbReference type="NCBI Taxonomy" id="2609813"/>
    <lineage>
        <taxon>Bacteria</taxon>
        <taxon>Bacillati</taxon>
        <taxon>Mycoplasmatota</taxon>
        <taxon>Mollicutes</taxon>
        <taxon>Acholeplasmatales</taxon>
        <taxon>Acholeplasmataceae</taxon>
        <taxon>Candidatus Phytoplasma</taxon>
        <taxon>16SrXI (Rice yellow dwarf group)</taxon>
    </lineage>
</organism>
<feature type="transmembrane region" description="Helical" evidence="1">
    <location>
        <begin position="10"/>
        <end position="28"/>
    </location>
</feature>
<accession>A0ABY7M480</accession>
<reference evidence="2" key="1">
    <citation type="submission" date="2022-12" db="EMBL/GenBank/DDBJ databases">
        <title>Genomic Characterization of Candidatus Phytoplasma sacchari in China.</title>
        <authorList>
            <person name="Zhang R.-Y."/>
        </authorList>
    </citation>
    <scope>NUCLEOTIDE SEQUENCE [LARGE SCALE GENOMIC DNA]</scope>
    <source>
        <strain evidence="2">SCWL1</strain>
    </source>
</reference>
<keyword evidence="1" id="KW-0472">Membrane</keyword>
<evidence type="ECO:0000256" key="1">
    <source>
        <dbReference type="SAM" id="Phobius"/>
    </source>
</evidence>
<proteinExistence type="predicted"/>
<dbReference type="EMBL" id="CP115156">
    <property type="protein sequence ID" value="WBL31476.1"/>
    <property type="molecule type" value="Genomic_DNA"/>
</dbReference>
<sequence>MKTKIGRIKYFLEIIFFIFLFLFCFLFRKNFFIFSLSDYSKLELDNKFSYIESDLDLIIQNEQGTFIKSVIDESDKLKQIIYDEKSKLFDFIKQLKLIIKNNLQNEEFFNQMCIFVNSIDQDGDRIKKLTPEIKSIYLSILENMLLIKTSFKNICEKLQLFSDDKFNFDNIKISDFLNSFYSIYKNINSMKDLKENFYKLYFQDIKEDHFRLIEESKIQQIDLFFFSLEKLIQNYDFEFYKLSFENIFAKYLEITEPILKDHPELNHIQSSDVKTDDLENIYNVYFIILIILVFILFLFFLIFIFNKVSKKR</sequence>
<dbReference type="Proteomes" id="UP001210120">
    <property type="component" value="Chromosome"/>
</dbReference>
<evidence type="ECO:0000313" key="3">
    <source>
        <dbReference type="Proteomes" id="UP001210120"/>
    </source>
</evidence>
<evidence type="ECO:0000313" key="2">
    <source>
        <dbReference type="EMBL" id="WBL31476.1"/>
    </source>
</evidence>
<name>A0ABY7M480_9MOLU</name>
<keyword evidence="1" id="KW-1133">Transmembrane helix</keyword>
<keyword evidence="1" id="KW-0812">Transmembrane</keyword>